<keyword evidence="3" id="KW-0238">DNA-binding</keyword>
<reference evidence="6 7" key="1">
    <citation type="submission" date="2020-10" db="EMBL/GenBank/DDBJ databases">
        <title>Sequencing the genomes of 1000 actinobacteria strains.</title>
        <authorList>
            <person name="Klenk H.-P."/>
        </authorList>
    </citation>
    <scope>NUCLEOTIDE SEQUENCE [LARGE SCALE GENOMIC DNA]</scope>
    <source>
        <strain evidence="6 7">DSM 43748</strain>
    </source>
</reference>
<proteinExistence type="inferred from homology"/>
<sequence length="536" mass="59111">MNFDSGAFFTPRAVTSLLVRIAAGEGEQDLPVYDPWVRGGEMLREVGNLLGPESPVRGTSPSSEALQLAAMNLALHGQHADLRLSSARPWMEPPPEFRAGAVVMNPPFNRRAARPDTGPDRDWLFGPPPVHNDNYAWLQYAVTCLSPEGRAAVLMPHQASSSSDEREHAIRREMVEQGAVEAIVALPARLFPGTDTTVIAWFLSRPTETPKQVLLVDASTMVATQEGTVILSPDADTEIAQLFRARQDLSEGEVRRLPGGALAISVGVQRLRWNDYSLDPADYVDHVEPDDDSEPVSAISAFARLEQLHGEILQEGVYARPVRPQPAGRSLGALPDGWLRVPLGEVCEIQAGPAVSRLGPDERTPDGSVPIVMPRHLRQGEIVANDIDKATHQTAERLARFQLLPGDILCIRAGAMSQPTLVNQEHEGWLFGANLHRLRIRAPERVDARYLKRFLNLPSTLEWLHRRSRATVIPTINSRDLSHLIVTVPPLTEQQEIESALTLLDRQIAVHEEYVRAAHEARSLLTDELIKGSVIV</sequence>
<evidence type="ECO:0000313" key="7">
    <source>
        <dbReference type="Proteomes" id="UP000661607"/>
    </source>
</evidence>
<evidence type="ECO:0000256" key="2">
    <source>
        <dbReference type="ARBA" id="ARBA00022747"/>
    </source>
</evidence>
<gene>
    <name evidence="6" type="ORF">H4W81_005635</name>
</gene>
<dbReference type="CDD" id="cd16961">
    <property type="entry name" value="RMtype1_S_TRD-CR_like"/>
    <property type="match status" value="1"/>
</dbReference>
<dbReference type="Pfam" id="PF02384">
    <property type="entry name" value="N6_Mtase"/>
    <property type="match status" value="1"/>
</dbReference>
<dbReference type="InterPro" id="IPR000055">
    <property type="entry name" value="Restrct_endonuc_typeI_TRD"/>
</dbReference>
<comment type="caution">
    <text evidence="6">The sequence shown here is derived from an EMBL/GenBank/DDBJ whole genome shotgun (WGS) entry which is preliminary data.</text>
</comment>
<keyword evidence="2" id="KW-0680">Restriction system</keyword>
<accession>A0ABR9KM25</accession>
<dbReference type="SUPFAM" id="SSF53335">
    <property type="entry name" value="S-adenosyl-L-methionine-dependent methyltransferases"/>
    <property type="match status" value="1"/>
</dbReference>
<dbReference type="SUPFAM" id="SSF116734">
    <property type="entry name" value="DNA methylase specificity domain"/>
    <property type="match status" value="1"/>
</dbReference>
<evidence type="ECO:0008006" key="8">
    <source>
        <dbReference type="Google" id="ProtNLM"/>
    </source>
</evidence>
<dbReference type="InterPro" id="IPR052916">
    <property type="entry name" value="Type-I_RE_MTase_Subunit"/>
</dbReference>
<dbReference type="EMBL" id="JADBEF010000001">
    <property type="protein sequence ID" value="MBE1562856.1"/>
    <property type="molecule type" value="Genomic_DNA"/>
</dbReference>
<dbReference type="Proteomes" id="UP000661607">
    <property type="component" value="Unassembled WGS sequence"/>
</dbReference>
<dbReference type="InterPro" id="IPR002052">
    <property type="entry name" value="DNA_methylase_N6_adenine_CS"/>
</dbReference>
<evidence type="ECO:0000256" key="1">
    <source>
        <dbReference type="ARBA" id="ARBA00010923"/>
    </source>
</evidence>
<dbReference type="InterPro" id="IPR003356">
    <property type="entry name" value="DNA_methylase_A-5"/>
</dbReference>
<name>A0ABR9KM25_9ACTN</name>
<evidence type="ECO:0000313" key="6">
    <source>
        <dbReference type="EMBL" id="MBE1562856.1"/>
    </source>
</evidence>
<feature type="domain" description="Type I restriction modification DNA specificity" evidence="4">
    <location>
        <begin position="335"/>
        <end position="512"/>
    </location>
</feature>
<evidence type="ECO:0000259" key="4">
    <source>
        <dbReference type="Pfam" id="PF01420"/>
    </source>
</evidence>
<dbReference type="PROSITE" id="PS00092">
    <property type="entry name" value="N6_MTASE"/>
    <property type="match status" value="1"/>
</dbReference>
<protein>
    <recommendedName>
        <fullName evidence="8">Site-specific DNA-methyltransferase (adenine-specific)</fullName>
    </recommendedName>
</protein>
<organism evidence="6 7">
    <name type="scientific">Nonomuraea africana</name>
    <dbReference type="NCBI Taxonomy" id="46171"/>
    <lineage>
        <taxon>Bacteria</taxon>
        <taxon>Bacillati</taxon>
        <taxon>Actinomycetota</taxon>
        <taxon>Actinomycetes</taxon>
        <taxon>Streptosporangiales</taxon>
        <taxon>Streptosporangiaceae</taxon>
        <taxon>Nonomuraea</taxon>
    </lineage>
</organism>
<dbReference type="PRINTS" id="PR00507">
    <property type="entry name" value="N12N6MTFRASE"/>
</dbReference>
<dbReference type="Gene3D" id="3.40.50.150">
    <property type="entry name" value="Vaccinia Virus protein VP39"/>
    <property type="match status" value="1"/>
</dbReference>
<dbReference type="InterPro" id="IPR029063">
    <property type="entry name" value="SAM-dependent_MTases_sf"/>
</dbReference>
<feature type="domain" description="DNA methylase adenine-specific" evidence="5">
    <location>
        <begin position="5"/>
        <end position="290"/>
    </location>
</feature>
<dbReference type="PANTHER" id="PTHR42998:SF1">
    <property type="entry name" value="TYPE I RESTRICTION ENZYME HINDI METHYLASE SUBUNIT"/>
    <property type="match status" value="1"/>
</dbReference>
<dbReference type="PANTHER" id="PTHR42998">
    <property type="entry name" value="TYPE I RESTRICTION ENZYME HINDVIIP M PROTEIN-RELATED"/>
    <property type="match status" value="1"/>
</dbReference>
<comment type="similarity">
    <text evidence="1">Belongs to the type-I restriction system S methylase family.</text>
</comment>
<dbReference type="Pfam" id="PF01420">
    <property type="entry name" value="Methylase_S"/>
    <property type="match status" value="1"/>
</dbReference>
<dbReference type="Gene3D" id="3.90.220.20">
    <property type="entry name" value="DNA methylase specificity domains"/>
    <property type="match status" value="1"/>
</dbReference>
<keyword evidence="7" id="KW-1185">Reference proteome</keyword>
<evidence type="ECO:0000259" key="5">
    <source>
        <dbReference type="Pfam" id="PF02384"/>
    </source>
</evidence>
<dbReference type="InterPro" id="IPR044946">
    <property type="entry name" value="Restrct_endonuc_typeI_TRD_sf"/>
</dbReference>
<evidence type="ECO:0000256" key="3">
    <source>
        <dbReference type="ARBA" id="ARBA00023125"/>
    </source>
</evidence>